<accession>G7DU67</accession>
<reference evidence="3 4" key="1">
    <citation type="journal article" date="2011" name="J. Gen. Appl. Microbiol.">
        <title>Draft genome sequencing of the enigmatic basidiomycete Mixia osmundae.</title>
        <authorList>
            <person name="Nishida H."/>
            <person name="Nagatsuka Y."/>
            <person name="Sugiyama J."/>
        </authorList>
    </citation>
    <scope>NUCLEOTIDE SEQUENCE [LARGE SCALE GENOMIC DNA]</scope>
    <source>
        <strain evidence="4">CBS 9802 / IAM 14324 / JCM 22182 / KY 12970</strain>
    </source>
</reference>
<feature type="compositionally biased region" description="Pro residues" evidence="1">
    <location>
        <begin position="45"/>
        <end position="58"/>
    </location>
</feature>
<keyword evidence="2" id="KW-0812">Transmembrane</keyword>
<dbReference type="RefSeq" id="XP_014569565.1">
    <property type="nucleotide sequence ID" value="XM_014714079.1"/>
</dbReference>
<dbReference type="EMBL" id="BABT02000028">
    <property type="protein sequence ID" value="GAA94127.1"/>
    <property type="molecule type" value="Genomic_DNA"/>
</dbReference>
<evidence type="ECO:0000256" key="1">
    <source>
        <dbReference type="SAM" id="MobiDB-lite"/>
    </source>
</evidence>
<gene>
    <name evidence="3" type="primary">Mo00775</name>
    <name evidence="3" type="ORF">E5Q_00775</name>
</gene>
<dbReference type="HOGENOM" id="CLU_852994_0_0_1"/>
<keyword evidence="4" id="KW-1185">Reference proteome</keyword>
<dbReference type="STRING" id="764103.G7DU67"/>
<feature type="compositionally biased region" description="Polar residues" evidence="1">
    <location>
        <begin position="16"/>
        <end position="32"/>
    </location>
</feature>
<keyword evidence="2" id="KW-0472">Membrane</keyword>
<evidence type="ECO:0000313" key="4">
    <source>
        <dbReference type="Proteomes" id="UP000009131"/>
    </source>
</evidence>
<organism evidence="3 4">
    <name type="scientific">Mixia osmundae (strain CBS 9802 / IAM 14324 / JCM 22182 / KY 12970)</name>
    <dbReference type="NCBI Taxonomy" id="764103"/>
    <lineage>
        <taxon>Eukaryota</taxon>
        <taxon>Fungi</taxon>
        <taxon>Dikarya</taxon>
        <taxon>Basidiomycota</taxon>
        <taxon>Pucciniomycotina</taxon>
        <taxon>Mixiomycetes</taxon>
        <taxon>Mixiales</taxon>
        <taxon>Mixiaceae</taxon>
        <taxon>Mixia</taxon>
    </lineage>
</organism>
<protein>
    <recommendedName>
        <fullName evidence="5">Peroxin-14</fullName>
    </recommendedName>
</protein>
<keyword evidence="2" id="KW-1133">Transmembrane helix</keyword>
<evidence type="ECO:0000313" key="3">
    <source>
        <dbReference type="EMBL" id="GAA94127.1"/>
    </source>
</evidence>
<proteinExistence type="predicted"/>
<feature type="region of interest" description="Disordered" evidence="1">
    <location>
        <begin position="161"/>
        <end position="198"/>
    </location>
</feature>
<comment type="caution">
    <text evidence="3">The sequence shown here is derived from an EMBL/GenBank/DDBJ whole genome shotgun (WGS) entry which is preliminary data.</text>
</comment>
<dbReference type="OrthoDB" id="441517at2759"/>
<dbReference type="AlphaFoldDB" id="G7DU67"/>
<dbReference type="Proteomes" id="UP000009131">
    <property type="component" value="Unassembled WGS sequence"/>
</dbReference>
<feature type="region of interest" description="Disordered" evidence="1">
    <location>
        <begin position="1"/>
        <end position="61"/>
    </location>
</feature>
<name>G7DU67_MIXOS</name>
<dbReference type="OMA" id="TFHTYRP"/>
<dbReference type="eggNOG" id="ENOG502R2F4">
    <property type="taxonomic scope" value="Eukaryota"/>
</dbReference>
<reference evidence="3 4" key="2">
    <citation type="journal article" date="2012" name="Open Biol.">
        <title>Characteristics of nucleosomes and linker DNA regions on the genome of the basidiomycete Mixia osmundae revealed by mono- and dinucleosome mapping.</title>
        <authorList>
            <person name="Nishida H."/>
            <person name="Kondo S."/>
            <person name="Matsumoto T."/>
            <person name="Suzuki Y."/>
            <person name="Yoshikawa H."/>
            <person name="Taylor T.D."/>
            <person name="Sugiyama J."/>
        </authorList>
    </citation>
    <scope>NUCLEOTIDE SEQUENCE [LARGE SCALE GENOMIC DNA]</scope>
    <source>
        <strain evidence="4">CBS 9802 / IAM 14324 / JCM 22182 / KY 12970</strain>
    </source>
</reference>
<evidence type="ECO:0008006" key="5">
    <source>
        <dbReference type="Google" id="ProtNLM"/>
    </source>
</evidence>
<feature type="transmembrane region" description="Helical" evidence="2">
    <location>
        <begin position="87"/>
        <end position="109"/>
    </location>
</feature>
<evidence type="ECO:0000256" key="2">
    <source>
        <dbReference type="SAM" id="Phobius"/>
    </source>
</evidence>
<dbReference type="InParanoid" id="G7DU67"/>
<sequence length="317" mass="34063">MADKDDKAPGMMSEQALANTTEPDRSVSTSSGVDLASPQSQSPPASTPPPTSTAPATPPRDYARDASLLQYALPPAPLPPNQTIPNFLRFLATLIFWTGSLTGIAVFTYRSVVFPRLLLLSARLTSLQQHNNGIYDKLLVGLKAYAHRHPKLHPRAIATLNPSEPAKVATPAEPARASEEHKPLLEPGSTAETTYEAPDLTRDLRASLKVLAVELKTLKQPNTKTSPHDSGSARLLSSLDTLSSQVSAQSFYYSNQHISSAASMGPGGEHVSQAIHGTAVTQSPAINQCKSEIRAMKGLLLNRRNFGMLTGRNTRQT</sequence>